<reference evidence="1" key="1">
    <citation type="journal article" date="2014" name="PLoS Genet.">
        <title>Signature Gene Expression Reveals Novel Clues to the Molecular Mechanisms of Dimorphic Transition in Penicillium marneffei.</title>
        <authorList>
            <person name="Yang E."/>
            <person name="Wang G."/>
            <person name="Cai J."/>
            <person name="Woo P.C."/>
            <person name="Lau S.K."/>
            <person name="Yuen K.-Y."/>
            <person name="Chow W.-N."/>
            <person name="Lin X."/>
        </authorList>
    </citation>
    <scope>NUCLEOTIDE SEQUENCE [LARGE SCALE GENOMIC DNA]</scope>
    <source>
        <strain evidence="1">PM1</strain>
    </source>
</reference>
<accession>A0A093VIR6</accession>
<organism evidence="1">
    <name type="scientific">Talaromyces marneffei PM1</name>
    <dbReference type="NCBI Taxonomy" id="1077442"/>
    <lineage>
        <taxon>Eukaryota</taxon>
        <taxon>Fungi</taxon>
        <taxon>Dikarya</taxon>
        <taxon>Ascomycota</taxon>
        <taxon>Pezizomycotina</taxon>
        <taxon>Eurotiomycetes</taxon>
        <taxon>Eurotiomycetidae</taxon>
        <taxon>Eurotiales</taxon>
        <taxon>Trichocomaceae</taxon>
        <taxon>Talaromyces</taxon>
        <taxon>Talaromyces sect. Talaromyces</taxon>
    </lineage>
</organism>
<evidence type="ECO:0000313" key="1">
    <source>
        <dbReference type="EMBL" id="KFX52050.1"/>
    </source>
</evidence>
<dbReference type="HOGENOM" id="CLU_1031251_0_0_1"/>
<dbReference type="EMBL" id="JPOX01000003">
    <property type="protein sequence ID" value="KFX52050.1"/>
    <property type="molecule type" value="Genomic_DNA"/>
</dbReference>
<keyword evidence="1" id="KW-0328">Glycosyltransferase</keyword>
<protein>
    <submittedName>
        <fullName evidence="1">Anthranilate phosphoribosyltransferase</fullName>
    </submittedName>
</protein>
<proteinExistence type="predicted"/>
<comment type="caution">
    <text evidence="1">The sequence shown here is derived from an EMBL/GenBank/DDBJ whole genome shotgun (WGS) entry which is preliminary data.</text>
</comment>
<sequence>MENGELCLSIELSNIVVDGGDENDIRTLYTYYASGEDICVIPGSIPLGAKSIPVQIIIACPQRAQGGMRLKSTLDIFKFYGSHVQCFISGWFAGQLFPEYTDRTEAIEWNTDQGPPSQKAKEKYRQRGYSFVTPPESHTTTIKYRSGMRVVPFWGVFSPVNKSQIQGYIEFLEKWMRFVSWVSDAEGRLHMIVDTKLERARTDGDEDVINFTRAVYKSLPSALLPAAMPLSADTIEGSTLVQDLQRSGRVPNTKYCRVAAYGKGPLQLFL</sequence>
<dbReference type="AlphaFoldDB" id="A0A093VIR6"/>
<keyword evidence="1" id="KW-0808">Transferase</keyword>
<name>A0A093VIR6_TALMA</name>
<gene>
    <name evidence="1" type="ORF">GQ26_0030210</name>
</gene>
<dbReference type="GO" id="GO:0016757">
    <property type="term" value="F:glycosyltransferase activity"/>
    <property type="evidence" value="ECO:0007669"/>
    <property type="project" value="UniProtKB-KW"/>
</dbReference>